<proteinExistence type="predicted"/>
<keyword evidence="2" id="KW-1185">Reference proteome</keyword>
<evidence type="ECO:0000313" key="2">
    <source>
        <dbReference type="Proteomes" id="UP000326565"/>
    </source>
</evidence>
<accession>A0A5N5XFW1</accession>
<reference evidence="1 2" key="1">
    <citation type="submission" date="2019-04" db="EMBL/GenBank/DDBJ databases">
        <title>Friends and foes A comparative genomics study of 23 Aspergillus species from section Flavi.</title>
        <authorList>
            <consortium name="DOE Joint Genome Institute"/>
            <person name="Kjaerbolling I."/>
            <person name="Vesth T."/>
            <person name="Frisvad J.C."/>
            <person name="Nybo J.L."/>
            <person name="Theobald S."/>
            <person name="Kildgaard S."/>
            <person name="Isbrandt T."/>
            <person name="Kuo A."/>
            <person name="Sato A."/>
            <person name="Lyhne E.K."/>
            <person name="Kogle M.E."/>
            <person name="Wiebenga A."/>
            <person name="Kun R.S."/>
            <person name="Lubbers R.J."/>
            <person name="Makela M.R."/>
            <person name="Barry K."/>
            <person name="Chovatia M."/>
            <person name="Clum A."/>
            <person name="Daum C."/>
            <person name="Haridas S."/>
            <person name="He G."/>
            <person name="LaButti K."/>
            <person name="Lipzen A."/>
            <person name="Mondo S."/>
            <person name="Riley R."/>
            <person name="Salamov A."/>
            <person name="Simmons B.A."/>
            <person name="Magnuson J.K."/>
            <person name="Henrissat B."/>
            <person name="Mortensen U.H."/>
            <person name="Larsen T.O."/>
            <person name="Devries R.P."/>
            <person name="Grigoriev I.V."/>
            <person name="Machida M."/>
            <person name="Baker S.E."/>
            <person name="Andersen M.R."/>
        </authorList>
    </citation>
    <scope>NUCLEOTIDE SEQUENCE [LARGE SCALE GENOMIC DNA]</scope>
    <source>
        <strain evidence="1 2">CBS 151.66</strain>
    </source>
</reference>
<dbReference type="Proteomes" id="UP000326565">
    <property type="component" value="Unassembled WGS sequence"/>
</dbReference>
<protein>
    <submittedName>
        <fullName evidence="1">Uncharacterized protein</fullName>
    </submittedName>
</protein>
<dbReference type="AlphaFoldDB" id="A0A5N5XFW1"/>
<evidence type="ECO:0000313" key="1">
    <source>
        <dbReference type="EMBL" id="KAB8079007.1"/>
    </source>
</evidence>
<dbReference type="EMBL" id="ML732153">
    <property type="protein sequence ID" value="KAB8079007.1"/>
    <property type="molecule type" value="Genomic_DNA"/>
</dbReference>
<name>A0A5N5XFW1_9EURO</name>
<gene>
    <name evidence="1" type="ORF">BDV29DRAFT_165243</name>
</gene>
<organism evidence="1 2">
    <name type="scientific">Aspergillus leporis</name>
    <dbReference type="NCBI Taxonomy" id="41062"/>
    <lineage>
        <taxon>Eukaryota</taxon>
        <taxon>Fungi</taxon>
        <taxon>Dikarya</taxon>
        <taxon>Ascomycota</taxon>
        <taxon>Pezizomycotina</taxon>
        <taxon>Eurotiomycetes</taxon>
        <taxon>Eurotiomycetidae</taxon>
        <taxon>Eurotiales</taxon>
        <taxon>Aspergillaceae</taxon>
        <taxon>Aspergillus</taxon>
        <taxon>Aspergillus subgen. Circumdati</taxon>
    </lineage>
</organism>
<sequence length="71" mass="7918">MRCIALLCSSFSKGCVARALISLFPDGKLRQTQDYLPQNVVQGRDTGLSPSILTRYSYEPCFFSAVTADYF</sequence>